<dbReference type="Pfam" id="PF13456">
    <property type="entry name" value="RVT_3"/>
    <property type="match status" value="1"/>
</dbReference>
<organism evidence="2 3">
    <name type="scientific">Acer yangbiense</name>
    <dbReference type="NCBI Taxonomy" id="1000413"/>
    <lineage>
        <taxon>Eukaryota</taxon>
        <taxon>Viridiplantae</taxon>
        <taxon>Streptophyta</taxon>
        <taxon>Embryophyta</taxon>
        <taxon>Tracheophyta</taxon>
        <taxon>Spermatophyta</taxon>
        <taxon>Magnoliopsida</taxon>
        <taxon>eudicotyledons</taxon>
        <taxon>Gunneridae</taxon>
        <taxon>Pentapetalae</taxon>
        <taxon>rosids</taxon>
        <taxon>malvids</taxon>
        <taxon>Sapindales</taxon>
        <taxon>Sapindaceae</taxon>
        <taxon>Hippocastanoideae</taxon>
        <taxon>Acereae</taxon>
        <taxon>Acer</taxon>
    </lineage>
</organism>
<feature type="domain" description="RNase H type-1" evidence="1">
    <location>
        <begin position="186"/>
        <end position="308"/>
    </location>
</feature>
<keyword evidence="3" id="KW-1185">Reference proteome</keyword>
<dbReference type="GO" id="GO:0004523">
    <property type="term" value="F:RNA-DNA hybrid ribonuclease activity"/>
    <property type="evidence" value="ECO:0007669"/>
    <property type="project" value="InterPro"/>
</dbReference>
<evidence type="ECO:0000313" key="2">
    <source>
        <dbReference type="EMBL" id="TXG66206.1"/>
    </source>
</evidence>
<comment type="caution">
    <text evidence="2">The sequence shown here is derived from an EMBL/GenBank/DDBJ whole genome shotgun (WGS) entry which is preliminary data.</text>
</comment>
<dbReference type="InterPro" id="IPR012337">
    <property type="entry name" value="RNaseH-like_sf"/>
</dbReference>
<sequence>MGHQYSECRLKNDSGAQEVDSNFKFDPWRGGRIVSAQANSSSQRSDIWRRARHGEVLGKVSTCKDRGTEGMKDDGYLNMMLRSAFGLLGDVQVADSVSFLDFAILYNERVKSPYFELLCVLCWCVWHRRNQSIHGSLAFPVSKIFEWGLAFLHDFCEASRSKLKGQTGSNVVPCWQALQLGAFKINTDAALHSSDKVSGIGVVIQDNDAHVRASLCQNLSAYFQPQIAEALAILKGLFLALNNGFVPAVLESDALTVVNSICLKMVPCNEVGVVIHDVLRLLNDVDSFSINYVLRLANKVAHSLAKLALNYVG</sequence>
<name>A0A5C7ICQ3_9ROSI</name>
<evidence type="ECO:0000313" key="3">
    <source>
        <dbReference type="Proteomes" id="UP000323000"/>
    </source>
</evidence>
<dbReference type="InterPro" id="IPR036397">
    <property type="entry name" value="RNaseH_sf"/>
</dbReference>
<dbReference type="PANTHER" id="PTHR47723">
    <property type="entry name" value="OS05G0353850 PROTEIN"/>
    <property type="match status" value="1"/>
</dbReference>
<dbReference type="EMBL" id="VAHF01000003">
    <property type="protein sequence ID" value="TXG66206.1"/>
    <property type="molecule type" value="Genomic_DNA"/>
</dbReference>
<dbReference type="OrthoDB" id="1751580at2759"/>
<reference evidence="3" key="1">
    <citation type="journal article" date="2019" name="Gigascience">
        <title>De novo genome assembly of the endangered Acer yangbiense, a plant species with extremely small populations endemic to Yunnan Province, China.</title>
        <authorList>
            <person name="Yang J."/>
            <person name="Wariss H.M."/>
            <person name="Tao L."/>
            <person name="Zhang R."/>
            <person name="Yun Q."/>
            <person name="Hollingsworth P."/>
            <person name="Dao Z."/>
            <person name="Luo G."/>
            <person name="Guo H."/>
            <person name="Ma Y."/>
            <person name="Sun W."/>
        </authorList>
    </citation>
    <scope>NUCLEOTIDE SEQUENCE [LARGE SCALE GENOMIC DNA]</scope>
    <source>
        <strain evidence="3">cv. Malutang</strain>
    </source>
</reference>
<dbReference type="AlphaFoldDB" id="A0A5C7ICQ3"/>
<dbReference type="InterPro" id="IPR002156">
    <property type="entry name" value="RNaseH_domain"/>
</dbReference>
<evidence type="ECO:0000259" key="1">
    <source>
        <dbReference type="Pfam" id="PF13456"/>
    </source>
</evidence>
<dbReference type="GO" id="GO:0003676">
    <property type="term" value="F:nucleic acid binding"/>
    <property type="evidence" value="ECO:0007669"/>
    <property type="project" value="InterPro"/>
</dbReference>
<dbReference type="CDD" id="cd06222">
    <property type="entry name" value="RNase_H_like"/>
    <property type="match status" value="1"/>
</dbReference>
<protein>
    <recommendedName>
        <fullName evidence="1">RNase H type-1 domain-containing protein</fullName>
    </recommendedName>
</protein>
<dbReference type="InterPro" id="IPR053151">
    <property type="entry name" value="RNase_H-like"/>
</dbReference>
<dbReference type="PANTHER" id="PTHR47723:SF19">
    <property type="entry name" value="POLYNUCLEOTIDYL TRANSFERASE, RIBONUCLEASE H-LIKE SUPERFAMILY PROTEIN"/>
    <property type="match status" value="1"/>
</dbReference>
<dbReference type="InterPro" id="IPR044730">
    <property type="entry name" value="RNase_H-like_dom_plant"/>
</dbReference>
<dbReference type="Proteomes" id="UP000323000">
    <property type="component" value="Chromosome 3"/>
</dbReference>
<accession>A0A5C7ICQ3</accession>
<proteinExistence type="predicted"/>
<dbReference type="Gene3D" id="3.30.420.10">
    <property type="entry name" value="Ribonuclease H-like superfamily/Ribonuclease H"/>
    <property type="match status" value="1"/>
</dbReference>
<gene>
    <name evidence="2" type="ORF">EZV62_007481</name>
</gene>
<dbReference type="SUPFAM" id="SSF53098">
    <property type="entry name" value="Ribonuclease H-like"/>
    <property type="match status" value="1"/>
</dbReference>